<dbReference type="InterPro" id="IPR002559">
    <property type="entry name" value="Transposase_11"/>
</dbReference>
<evidence type="ECO:0000313" key="9">
    <source>
        <dbReference type="Proteomes" id="UP000000343"/>
    </source>
</evidence>
<dbReference type="AlphaFoldDB" id="E8WVN9"/>
<evidence type="ECO:0000256" key="3">
    <source>
        <dbReference type="ARBA" id="ARBA00022578"/>
    </source>
</evidence>
<dbReference type="STRING" id="1198114.AciX9_2538"/>
<evidence type="ECO:0000256" key="1">
    <source>
        <dbReference type="ARBA" id="ARBA00003544"/>
    </source>
</evidence>
<dbReference type="EMBL" id="CP002480">
    <property type="protein sequence ID" value="ADW69568.1"/>
    <property type="molecule type" value="Genomic_DNA"/>
</dbReference>
<comment type="function">
    <text evidence="1">Involved in the transposition of the insertion sequence IS5.</text>
</comment>
<evidence type="ECO:0000256" key="4">
    <source>
        <dbReference type="ARBA" id="ARBA00023125"/>
    </source>
</evidence>
<keyword evidence="9" id="KW-1185">Reference proteome</keyword>
<dbReference type="Proteomes" id="UP000000343">
    <property type="component" value="Chromosome"/>
</dbReference>
<evidence type="ECO:0000259" key="6">
    <source>
        <dbReference type="Pfam" id="PF01609"/>
    </source>
</evidence>
<dbReference type="PANTHER" id="PTHR35604:SF2">
    <property type="entry name" value="TRANSPOSASE INSH FOR INSERTION SEQUENCE ELEMENT IS5A-RELATED"/>
    <property type="match status" value="1"/>
</dbReference>
<keyword evidence="5" id="KW-0233">DNA recombination</keyword>
<gene>
    <name evidence="8" type="ordered locus">AciX9_2538</name>
</gene>
<reference evidence="9" key="1">
    <citation type="submission" date="2011-01" db="EMBL/GenBank/DDBJ databases">
        <title>Complete sequence of chromosome of Acidobacterium sp. MP5ACTX9.</title>
        <authorList>
            <consortium name="US DOE Joint Genome Institute"/>
            <person name="Lucas S."/>
            <person name="Copeland A."/>
            <person name="Lapidus A."/>
            <person name="Cheng J.-F."/>
            <person name="Goodwin L."/>
            <person name="Pitluck S."/>
            <person name="Teshima H."/>
            <person name="Detter J.C."/>
            <person name="Han C."/>
            <person name="Tapia R."/>
            <person name="Land M."/>
            <person name="Hauser L."/>
            <person name="Kyrpides N."/>
            <person name="Ivanova N."/>
            <person name="Ovchinnikova G."/>
            <person name="Pagani I."/>
            <person name="Rawat S.R."/>
            <person name="Mannisto M."/>
            <person name="Haggblom M.M."/>
            <person name="Woyke T."/>
        </authorList>
    </citation>
    <scope>NUCLEOTIDE SEQUENCE [LARGE SCALE GENOMIC DNA]</scope>
    <source>
        <strain evidence="9">MP5ACTX9</strain>
    </source>
</reference>
<dbReference type="HOGENOM" id="CLU_049873_1_2_0"/>
<dbReference type="Pfam" id="PF01609">
    <property type="entry name" value="DDE_Tnp_1"/>
    <property type="match status" value="1"/>
</dbReference>
<dbReference type="PaxDb" id="1198114-AciX9_2538"/>
<feature type="domain" description="Transposase InsH N-terminal" evidence="7">
    <location>
        <begin position="21"/>
        <end position="113"/>
    </location>
</feature>
<dbReference type="NCBIfam" id="NF033581">
    <property type="entry name" value="transpos_IS5_4"/>
    <property type="match status" value="1"/>
</dbReference>
<dbReference type="GO" id="GO:0003677">
    <property type="term" value="F:DNA binding"/>
    <property type="evidence" value="ECO:0007669"/>
    <property type="project" value="UniProtKB-KW"/>
</dbReference>
<proteinExistence type="inferred from homology"/>
<organism evidence="9">
    <name type="scientific">Granulicella tundricola (strain ATCC BAA-1859 / DSM 23138 / MP5ACTX9)</name>
    <dbReference type="NCBI Taxonomy" id="1198114"/>
    <lineage>
        <taxon>Bacteria</taxon>
        <taxon>Pseudomonadati</taxon>
        <taxon>Acidobacteriota</taxon>
        <taxon>Terriglobia</taxon>
        <taxon>Terriglobales</taxon>
        <taxon>Acidobacteriaceae</taxon>
        <taxon>Granulicella</taxon>
    </lineage>
</organism>
<evidence type="ECO:0000256" key="5">
    <source>
        <dbReference type="ARBA" id="ARBA00023172"/>
    </source>
</evidence>
<dbReference type="eggNOG" id="COG3039">
    <property type="taxonomic scope" value="Bacteria"/>
</dbReference>
<dbReference type="Pfam" id="PF05598">
    <property type="entry name" value="DUF772"/>
    <property type="match status" value="1"/>
</dbReference>
<comment type="similarity">
    <text evidence="2">Belongs to the transposase 11 family.</text>
</comment>
<dbReference type="KEGG" id="acm:AciX9_2538"/>
<name>E8WVN9_GRATM</name>
<keyword evidence="4" id="KW-0238">DNA-binding</keyword>
<evidence type="ECO:0000313" key="8">
    <source>
        <dbReference type="EMBL" id="ADW69568.1"/>
    </source>
</evidence>
<evidence type="ECO:0000259" key="7">
    <source>
        <dbReference type="Pfam" id="PF05598"/>
    </source>
</evidence>
<evidence type="ECO:0000256" key="2">
    <source>
        <dbReference type="ARBA" id="ARBA00010075"/>
    </source>
</evidence>
<dbReference type="InterPro" id="IPR047959">
    <property type="entry name" value="Transpos_IS5"/>
</dbReference>
<dbReference type="InterPro" id="IPR008490">
    <property type="entry name" value="Transposase_InsH_N"/>
</dbReference>
<protein>
    <submittedName>
        <fullName evidence="8">Transposase IS4 family protein</fullName>
    </submittedName>
</protein>
<sequence>MAMKQQTFASQSIFEKYGRKSRRELFLDEMEVVVPWPELQALVEPHYPKAGNGRRPVGLAIMLRTYFMQQWFNLSDPGVEEAFYESFTLRRFAGVDLGVAPAPDETTVLRFRHLLEKHDLGGAMLDAVNLHLAARGIRIETGTIVDATIIHAPSSTKNEKKERDPAMRQTRKGKQWYFGLKAHIGVDAKEGHVHSVATSAANVSDVHMLPDLLHGDERKVWGDGGYQGQTKAIRQAAPKAQDMTCKRTRFKNYVDEAAKKKNTTKSKVRAKVEHVFRVLKRVFGFDKVRYRGIAKNHHRLCANFALINLYLHRKHLAGTAA</sequence>
<accession>E8WVN9</accession>
<keyword evidence="3" id="KW-0815">Transposition</keyword>
<dbReference type="PANTHER" id="PTHR35604">
    <property type="entry name" value="TRANSPOSASE INSH FOR INSERTION SEQUENCE ELEMENT IS5A-RELATED"/>
    <property type="match status" value="1"/>
</dbReference>
<dbReference type="GO" id="GO:0004803">
    <property type="term" value="F:transposase activity"/>
    <property type="evidence" value="ECO:0007669"/>
    <property type="project" value="InterPro"/>
</dbReference>
<feature type="domain" description="Transposase IS4-like" evidence="6">
    <location>
        <begin position="141"/>
        <end position="309"/>
    </location>
</feature>
<dbReference type="GO" id="GO:0006313">
    <property type="term" value="P:DNA transposition"/>
    <property type="evidence" value="ECO:0007669"/>
    <property type="project" value="InterPro"/>
</dbReference>